<dbReference type="PANTHER" id="PTHR43264">
    <property type="match status" value="1"/>
</dbReference>
<dbReference type="AlphaFoldDB" id="A0A7V5LJW1"/>
<dbReference type="SUPFAM" id="SSF49299">
    <property type="entry name" value="PKD domain"/>
    <property type="match status" value="2"/>
</dbReference>
<organism evidence="2">
    <name type="scientific">Caldithrix abyssi</name>
    <dbReference type="NCBI Taxonomy" id="187145"/>
    <lineage>
        <taxon>Bacteria</taxon>
        <taxon>Pseudomonadati</taxon>
        <taxon>Calditrichota</taxon>
        <taxon>Calditrichia</taxon>
        <taxon>Calditrichales</taxon>
        <taxon>Calditrichaceae</taxon>
        <taxon>Caldithrix</taxon>
    </lineage>
</organism>
<dbReference type="EMBL" id="DRTD01000466">
    <property type="protein sequence ID" value="HHE55390.1"/>
    <property type="molecule type" value="Genomic_DNA"/>
</dbReference>
<dbReference type="Gene3D" id="3.90.245.10">
    <property type="entry name" value="Ribonucleoside hydrolase-like"/>
    <property type="match status" value="1"/>
</dbReference>
<proteinExistence type="predicted"/>
<dbReference type="InterPro" id="IPR022409">
    <property type="entry name" value="PKD/Chitinase_dom"/>
</dbReference>
<dbReference type="InterPro" id="IPR000601">
    <property type="entry name" value="PKD_dom"/>
</dbReference>
<dbReference type="GO" id="GO:0016799">
    <property type="term" value="F:hydrolase activity, hydrolyzing N-glycosyl compounds"/>
    <property type="evidence" value="ECO:0007669"/>
    <property type="project" value="InterPro"/>
</dbReference>
<sequence>MFWLNRKRILRSLNQTMGIHGMKFNLLKNNQTLSYCLILLLLLLPVHLMSQTIEKIWIEAEQGQIEKPFKIFSDNNASAGQFIEVIPGNNSEKVPPSNGICSYTFEVKNSGRFKVWGHVIAPMHDEDAFWVRMDNGPWIPWKGVEVGCKWHWDAVHDHVKNDQEVIFELSKGKHTFSVTYFLDGTRLDKLLITNDTQFVPFNKGLSVNAKFAVTPKKPVILNPINLDGSNSGSDFGKIVKYQWDFGDGQKAEGIKVEHIFKNSGIYEIVLKVTDEYGNSGIYSKKLEVYSTQPVANFEYWPERPKPNTSVTFDASLSLDADGKITQYRWNFGDGTIGQGKKVTHSYKSEGLFKPTLTVMDNDGQKQTVTKTIFVSKPRIKKVIYETDMCLDVDDVGGLALLHALQNKGEAEILAVCFNEAHPDGAAAIDAINTWYGRGDIPVGIYKGKLADPDYSAYLTPVTKFPHDLDRTNAPSAVEVYRQVLAKQPDKSVTIISVGFLNNLSDLLNAYQQLVKKKVKELVNLAGIHNDGFNLVRHNLVNASQNVLENWPTPIVISQAGGSILTGSILEQAPKENPVREAYYQFFNSQYCDRPSWDEIAVLYGVRGLSNYFSMKAEGTGKLRNGYSWKMKEGWRSYIVPLLPDEAFVKIIHNLMMEPPLKK</sequence>
<protein>
    <submittedName>
        <fullName evidence="2">PKD domain-containing protein</fullName>
    </submittedName>
</protein>
<reference evidence="2" key="1">
    <citation type="journal article" date="2020" name="mSystems">
        <title>Genome- and Community-Level Interaction Insights into Carbon Utilization and Element Cycling Functions of Hydrothermarchaeota in Hydrothermal Sediment.</title>
        <authorList>
            <person name="Zhou Z."/>
            <person name="Liu Y."/>
            <person name="Xu W."/>
            <person name="Pan J."/>
            <person name="Luo Z.H."/>
            <person name="Li M."/>
        </authorList>
    </citation>
    <scope>NUCLEOTIDE SEQUENCE [LARGE SCALE GENOMIC DNA]</scope>
    <source>
        <strain evidence="2">HyVt-76</strain>
    </source>
</reference>
<comment type="caution">
    <text evidence="2">The sequence shown here is derived from an EMBL/GenBank/DDBJ whole genome shotgun (WGS) entry which is preliminary data.</text>
</comment>
<dbReference type="PROSITE" id="PS50093">
    <property type="entry name" value="PKD"/>
    <property type="match status" value="2"/>
</dbReference>
<dbReference type="Gene3D" id="2.60.120.260">
    <property type="entry name" value="Galactose-binding domain-like"/>
    <property type="match status" value="1"/>
</dbReference>
<gene>
    <name evidence="2" type="ORF">ENL21_06375</name>
</gene>
<name>A0A7V5LJW1_CALAY</name>
<dbReference type="Proteomes" id="UP000886111">
    <property type="component" value="Unassembled WGS sequence"/>
</dbReference>
<dbReference type="InterPro" id="IPR035986">
    <property type="entry name" value="PKD_dom_sf"/>
</dbReference>
<dbReference type="SMART" id="SM00089">
    <property type="entry name" value="PKD"/>
    <property type="match status" value="2"/>
</dbReference>
<evidence type="ECO:0000259" key="1">
    <source>
        <dbReference type="PROSITE" id="PS50093"/>
    </source>
</evidence>
<dbReference type="InterPro" id="IPR036452">
    <property type="entry name" value="Ribo_hydro-like"/>
</dbReference>
<dbReference type="InterPro" id="IPR013783">
    <property type="entry name" value="Ig-like_fold"/>
</dbReference>
<accession>A0A7V5LJW1</accession>
<feature type="domain" description="PKD" evidence="1">
    <location>
        <begin position="293"/>
        <end position="374"/>
    </location>
</feature>
<dbReference type="SUPFAM" id="SSF53590">
    <property type="entry name" value="Nucleoside hydrolase"/>
    <property type="match status" value="1"/>
</dbReference>
<dbReference type="Pfam" id="PF18911">
    <property type="entry name" value="PKD_4"/>
    <property type="match status" value="2"/>
</dbReference>
<dbReference type="CDD" id="cd00146">
    <property type="entry name" value="PKD"/>
    <property type="match status" value="2"/>
</dbReference>
<evidence type="ECO:0000313" key="2">
    <source>
        <dbReference type="EMBL" id="HHE55390.1"/>
    </source>
</evidence>
<dbReference type="Gene3D" id="2.60.40.10">
    <property type="entry name" value="Immunoglobulins"/>
    <property type="match status" value="2"/>
</dbReference>
<dbReference type="PANTHER" id="PTHR43264:SF1">
    <property type="entry name" value="INOSINE_URIDINE-PREFERRING NUCLEOSIDE HYDROLASE DOMAIN-CONTAINING PROTEIN"/>
    <property type="match status" value="1"/>
</dbReference>
<feature type="domain" description="PKD" evidence="1">
    <location>
        <begin position="207"/>
        <end position="288"/>
    </location>
</feature>